<dbReference type="Proteomes" id="UP000823842">
    <property type="component" value="Unassembled WGS sequence"/>
</dbReference>
<dbReference type="PIRSF" id="PIRSF036427">
    <property type="entry name" value="Precrrn-2_mtase"/>
    <property type="match status" value="1"/>
</dbReference>
<comment type="pathway">
    <text evidence="1">Cofactor biosynthesis; adenosylcobalamin biosynthesis.</text>
</comment>
<dbReference type="GO" id="GO:0030788">
    <property type="term" value="F:precorrin-2 C20-methyltransferase activity"/>
    <property type="evidence" value="ECO:0007669"/>
    <property type="project" value="UniProtKB-EC"/>
</dbReference>
<evidence type="ECO:0000259" key="8">
    <source>
        <dbReference type="Pfam" id="PF00590"/>
    </source>
</evidence>
<evidence type="ECO:0000256" key="1">
    <source>
        <dbReference type="ARBA" id="ARBA00004953"/>
    </source>
</evidence>
<keyword evidence="5 9" id="KW-0808">Transferase</keyword>
<dbReference type="InterPro" id="IPR000878">
    <property type="entry name" value="4pyrrol_Mease"/>
</dbReference>
<organism evidence="9 10">
    <name type="scientific">Candidatus Blautia faecavium</name>
    <dbReference type="NCBI Taxonomy" id="2838487"/>
    <lineage>
        <taxon>Bacteria</taxon>
        <taxon>Bacillati</taxon>
        <taxon>Bacillota</taxon>
        <taxon>Clostridia</taxon>
        <taxon>Lachnospirales</taxon>
        <taxon>Lachnospiraceae</taxon>
        <taxon>Blautia</taxon>
    </lineage>
</organism>
<evidence type="ECO:0000256" key="7">
    <source>
        <dbReference type="PIRNR" id="PIRNR036427"/>
    </source>
</evidence>
<sequence length="232" mass="25788">MKGILYGVGVGPGDPELMTVKAICMIRENKIIAVPGTKAEETVAYQIAVQTVPELKDKELVPISMPMTHDRAVMKENHEKGAELIESYLDQGENVIFLTLGDPTIYSTFSYLQRIVESHGYETGLVSGITSFCAAAARMNIPLVEWNQPLHVIPAVHRLEGKLDQAGSYVLMKSGKKMEQVKEILTESKREVCMVENCGMENEHIYKDIKEIPDSAGYYSLIIAKEPKEGKE</sequence>
<dbReference type="NCBIfam" id="TIGR01467">
    <property type="entry name" value="cobI_cbiL"/>
    <property type="match status" value="1"/>
</dbReference>
<dbReference type="InterPro" id="IPR014776">
    <property type="entry name" value="4pyrrole_Mease_sub2"/>
</dbReference>
<dbReference type="EMBL" id="DWYZ01000265">
    <property type="protein sequence ID" value="HJB29863.1"/>
    <property type="molecule type" value="Genomic_DNA"/>
</dbReference>
<keyword evidence="3" id="KW-0169">Cobalamin biosynthesis</keyword>
<dbReference type="InterPro" id="IPR006364">
    <property type="entry name" value="CobI/CbiL/CobIJ_dom"/>
</dbReference>
<dbReference type="CDD" id="cd11645">
    <property type="entry name" value="Precorrin_2_C20_MT"/>
    <property type="match status" value="1"/>
</dbReference>
<dbReference type="GO" id="GO:0032259">
    <property type="term" value="P:methylation"/>
    <property type="evidence" value="ECO:0007669"/>
    <property type="project" value="UniProtKB-KW"/>
</dbReference>
<evidence type="ECO:0000313" key="10">
    <source>
        <dbReference type="Proteomes" id="UP000823842"/>
    </source>
</evidence>
<dbReference type="PANTHER" id="PTHR43467">
    <property type="entry name" value="COBALT-PRECORRIN-2 C(20)-METHYLTRANSFERASE"/>
    <property type="match status" value="1"/>
</dbReference>
<reference evidence="9" key="1">
    <citation type="journal article" date="2021" name="PeerJ">
        <title>Extensive microbial diversity within the chicken gut microbiome revealed by metagenomics and culture.</title>
        <authorList>
            <person name="Gilroy R."/>
            <person name="Ravi A."/>
            <person name="Getino M."/>
            <person name="Pursley I."/>
            <person name="Horton D.L."/>
            <person name="Alikhan N.F."/>
            <person name="Baker D."/>
            <person name="Gharbi K."/>
            <person name="Hall N."/>
            <person name="Watson M."/>
            <person name="Adriaenssens E.M."/>
            <person name="Foster-Nyarko E."/>
            <person name="Jarju S."/>
            <person name="Secka A."/>
            <person name="Antonio M."/>
            <person name="Oren A."/>
            <person name="Chaudhuri R.R."/>
            <person name="La Ragione R."/>
            <person name="Hildebrand F."/>
            <person name="Pallen M.J."/>
        </authorList>
    </citation>
    <scope>NUCLEOTIDE SEQUENCE</scope>
    <source>
        <strain evidence="9">ChiSjej1B19-5720</strain>
    </source>
</reference>
<evidence type="ECO:0000256" key="5">
    <source>
        <dbReference type="ARBA" id="ARBA00022679"/>
    </source>
</evidence>
<dbReference type="InterPro" id="IPR014777">
    <property type="entry name" value="4pyrrole_Mease_sub1"/>
</dbReference>
<evidence type="ECO:0000313" key="9">
    <source>
        <dbReference type="EMBL" id="HJB29863.1"/>
    </source>
</evidence>
<comment type="similarity">
    <text evidence="2 7">Belongs to the precorrin methyltransferase family.</text>
</comment>
<name>A0A9D2RX01_9FIRM</name>
<dbReference type="InterPro" id="IPR035996">
    <property type="entry name" value="4pyrrol_Methylase_sf"/>
</dbReference>
<evidence type="ECO:0000256" key="3">
    <source>
        <dbReference type="ARBA" id="ARBA00022573"/>
    </source>
</evidence>
<dbReference type="Gene3D" id="3.40.1010.10">
    <property type="entry name" value="Cobalt-precorrin-4 Transmethylase, Domain 1"/>
    <property type="match status" value="1"/>
</dbReference>
<keyword evidence="4 9" id="KW-0489">Methyltransferase</keyword>
<gene>
    <name evidence="9" type="primary">cobI</name>
    <name evidence="9" type="ORF">IAA06_13905</name>
</gene>
<keyword evidence="6" id="KW-0949">S-adenosyl-L-methionine</keyword>
<dbReference type="PANTHER" id="PTHR43467:SF2">
    <property type="entry name" value="COBALT-PRECORRIN-2 C(20)-METHYLTRANSFERASE"/>
    <property type="match status" value="1"/>
</dbReference>
<proteinExistence type="inferred from homology"/>
<reference evidence="9" key="2">
    <citation type="submission" date="2021-04" db="EMBL/GenBank/DDBJ databases">
        <authorList>
            <person name="Gilroy R."/>
        </authorList>
    </citation>
    <scope>NUCLEOTIDE SEQUENCE</scope>
    <source>
        <strain evidence="9">ChiSjej1B19-5720</strain>
    </source>
</reference>
<dbReference type="SUPFAM" id="SSF53790">
    <property type="entry name" value="Tetrapyrrole methylase"/>
    <property type="match status" value="1"/>
</dbReference>
<feature type="domain" description="Tetrapyrrole methylase" evidence="8">
    <location>
        <begin position="5"/>
        <end position="207"/>
    </location>
</feature>
<dbReference type="Pfam" id="PF00590">
    <property type="entry name" value="TP_methylase"/>
    <property type="match status" value="1"/>
</dbReference>
<dbReference type="Gene3D" id="3.30.950.10">
    <property type="entry name" value="Methyltransferase, Cobalt-precorrin-4 Transmethylase, Domain 2"/>
    <property type="match status" value="1"/>
</dbReference>
<dbReference type="InterPro" id="IPR012382">
    <property type="entry name" value="CobI/CbiL"/>
</dbReference>
<dbReference type="AlphaFoldDB" id="A0A9D2RX01"/>
<evidence type="ECO:0000256" key="4">
    <source>
        <dbReference type="ARBA" id="ARBA00022603"/>
    </source>
</evidence>
<dbReference type="EC" id="2.1.1.130" evidence="9"/>
<protein>
    <submittedName>
        <fullName evidence="9">Precorrin-2 C(20)-methyltransferase</fullName>
        <ecNumber evidence="9">2.1.1.130</ecNumber>
    </submittedName>
</protein>
<evidence type="ECO:0000256" key="2">
    <source>
        <dbReference type="ARBA" id="ARBA00005879"/>
    </source>
</evidence>
<comment type="caution">
    <text evidence="9">The sequence shown here is derived from an EMBL/GenBank/DDBJ whole genome shotgun (WGS) entry which is preliminary data.</text>
</comment>
<accession>A0A9D2RX01</accession>
<dbReference type="GO" id="GO:0009236">
    <property type="term" value="P:cobalamin biosynthetic process"/>
    <property type="evidence" value="ECO:0007669"/>
    <property type="project" value="UniProtKB-UniRule"/>
</dbReference>
<evidence type="ECO:0000256" key="6">
    <source>
        <dbReference type="ARBA" id="ARBA00022691"/>
    </source>
</evidence>